<organism evidence="8 9">
    <name type="scientific">Durusdinium trenchii</name>
    <dbReference type="NCBI Taxonomy" id="1381693"/>
    <lineage>
        <taxon>Eukaryota</taxon>
        <taxon>Sar</taxon>
        <taxon>Alveolata</taxon>
        <taxon>Dinophyceae</taxon>
        <taxon>Suessiales</taxon>
        <taxon>Symbiodiniaceae</taxon>
        <taxon>Durusdinium</taxon>
    </lineage>
</organism>
<keyword evidence="9" id="KW-1185">Reference proteome</keyword>
<evidence type="ECO:0000256" key="5">
    <source>
        <dbReference type="ARBA" id="ARBA00023136"/>
    </source>
</evidence>
<sequence length="381" mass="40378">MAFAGAMDLLTMSIPNRISLALVAAFFVIAIVIGMPANTIMTHVAAGLLMLAVGIALFAVGGFGGGDAKLLAAGALWIGLDGLLTYVICVTVFGGILALGIVAYRQIPVDMYPIPDWARRLHAQGTGIPYGIAIAASAMAMVNKPPVEKTVEVTVDSSDVLVARTDIGLGQITNESQFRWQSWPKETIGAGYITRNGRPEAIKQLATSIARAPIMAGEPITEQKLVRAGQGGILAAILPAGMRAISTRIKEETAVGNLILPNDRVDVILIRRMRTRSGEDYASDLLFSNVRVLAIGQQIETKEGRKTADGHATTATLELTARQAEMLALANSMGEISLSLRSISDLDHEAGPMAGMDPGTRESTAIRVLRYGNPSRTYGVN</sequence>
<evidence type="ECO:0000256" key="4">
    <source>
        <dbReference type="ARBA" id="ARBA00022989"/>
    </source>
</evidence>
<feature type="transmembrane region" description="Helical" evidence="6">
    <location>
        <begin position="44"/>
        <end position="63"/>
    </location>
</feature>
<gene>
    <name evidence="8" type="ORF">SCF082_LOCUS37315</name>
</gene>
<comment type="caution">
    <text evidence="8">The sequence shown here is derived from an EMBL/GenBank/DDBJ whole genome shotgun (WGS) entry which is preliminary data.</text>
</comment>
<evidence type="ECO:0000313" key="8">
    <source>
        <dbReference type="EMBL" id="CAK9077849.1"/>
    </source>
</evidence>
<dbReference type="Pfam" id="PF08666">
    <property type="entry name" value="SAF"/>
    <property type="match status" value="1"/>
</dbReference>
<evidence type="ECO:0000256" key="1">
    <source>
        <dbReference type="ARBA" id="ARBA00004651"/>
    </source>
</evidence>
<proteinExistence type="predicted"/>
<dbReference type="Pfam" id="PF01478">
    <property type="entry name" value="Peptidase_A24"/>
    <property type="match status" value="1"/>
</dbReference>
<evidence type="ECO:0000256" key="3">
    <source>
        <dbReference type="ARBA" id="ARBA00022692"/>
    </source>
</evidence>
<dbReference type="Pfam" id="PF16976">
    <property type="entry name" value="RcpC"/>
    <property type="match status" value="1"/>
</dbReference>
<dbReference type="InterPro" id="IPR017592">
    <property type="entry name" value="Pilus_assmbl_Flp-typ_CpaB"/>
</dbReference>
<protein>
    <submittedName>
        <fullName evidence="8">Flp pilus assembly protein CpaB</fullName>
    </submittedName>
</protein>
<dbReference type="InterPro" id="IPR031571">
    <property type="entry name" value="RcpC_dom"/>
</dbReference>
<evidence type="ECO:0000256" key="6">
    <source>
        <dbReference type="SAM" id="Phobius"/>
    </source>
</evidence>
<keyword evidence="3 6" id="KW-0812">Transmembrane</keyword>
<evidence type="ECO:0000313" key="9">
    <source>
        <dbReference type="Proteomes" id="UP001642464"/>
    </source>
</evidence>
<comment type="subcellular location">
    <subcellularLocation>
        <location evidence="1">Cell membrane</location>
        <topology evidence="1">Multi-pass membrane protein</topology>
    </subcellularLocation>
</comment>
<keyword evidence="5 6" id="KW-0472">Membrane</keyword>
<feature type="transmembrane region" description="Helical" evidence="6">
    <location>
        <begin position="83"/>
        <end position="104"/>
    </location>
</feature>
<feature type="domain" description="SAF" evidence="7">
    <location>
        <begin position="158"/>
        <end position="226"/>
    </location>
</feature>
<dbReference type="NCBIfam" id="TIGR03177">
    <property type="entry name" value="pilus_cpaB"/>
    <property type="match status" value="1"/>
</dbReference>
<keyword evidence="2" id="KW-1003">Cell membrane</keyword>
<dbReference type="CDD" id="cd11614">
    <property type="entry name" value="SAF_CpaB_FlgA_like"/>
    <property type="match status" value="1"/>
</dbReference>
<evidence type="ECO:0000256" key="2">
    <source>
        <dbReference type="ARBA" id="ARBA00022475"/>
    </source>
</evidence>
<keyword evidence="4 6" id="KW-1133">Transmembrane helix</keyword>
<dbReference type="Proteomes" id="UP001642464">
    <property type="component" value="Unassembled WGS sequence"/>
</dbReference>
<name>A0ABP0PPP4_9DINO</name>
<evidence type="ECO:0000259" key="7">
    <source>
        <dbReference type="SMART" id="SM00858"/>
    </source>
</evidence>
<dbReference type="SMART" id="SM00858">
    <property type="entry name" value="SAF"/>
    <property type="match status" value="1"/>
</dbReference>
<dbReference type="Gene3D" id="1.20.120.1220">
    <property type="match status" value="1"/>
</dbReference>
<dbReference type="EMBL" id="CAXAMM010037891">
    <property type="protein sequence ID" value="CAK9077849.1"/>
    <property type="molecule type" value="Genomic_DNA"/>
</dbReference>
<reference evidence="8 9" key="1">
    <citation type="submission" date="2024-02" db="EMBL/GenBank/DDBJ databases">
        <authorList>
            <person name="Chen Y."/>
            <person name="Shah S."/>
            <person name="Dougan E. K."/>
            <person name="Thang M."/>
            <person name="Chan C."/>
        </authorList>
    </citation>
    <scope>NUCLEOTIDE SEQUENCE [LARGE SCALE GENOMIC DNA]</scope>
</reference>
<dbReference type="InterPro" id="IPR052218">
    <property type="entry name" value="Preflagellin_Peptidase"/>
</dbReference>
<dbReference type="PANTHER" id="PTHR36506:SF1">
    <property type="entry name" value="PREFLAGELLIN PEPTIDASE"/>
    <property type="match status" value="1"/>
</dbReference>
<accession>A0ABP0PPP4</accession>
<dbReference type="InterPro" id="IPR013974">
    <property type="entry name" value="SAF"/>
</dbReference>
<dbReference type="PANTHER" id="PTHR36506">
    <property type="entry name" value="PREFLAGELLIN PEPTIDASE"/>
    <property type="match status" value="1"/>
</dbReference>
<feature type="transmembrane region" description="Helical" evidence="6">
    <location>
        <begin position="18"/>
        <end position="37"/>
    </location>
</feature>
<dbReference type="InterPro" id="IPR000045">
    <property type="entry name" value="Prepilin_IV_endopep_pep"/>
</dbReference>